<keyword evidence="5" id="KW-0961">Cell wall biogenesis/degradation</keyword>
<comment type="similarity">
    <text evidence="2">Belongs to the N-acetylmuramoyl-L-alanine amidase 2 family.</text>
</comment>
<dbReference type="PROSITE" id="PS51257">
    <property type="entry name" value="PROKAR_LIPOPROTEIN"/>
    <property type="match status" value="1"/>
</dbReference>
<evidence type="ECO:0000256" key="5">
    <source>
        <dbReference type="ARBA" id="ARBA00023316"/>
    </source>
</evidence>
<dbReference type="GO" id="GO:0009253">
    <property type="term" value="P:peptidoglycan catabolic process"/>
    <property type="evidence" value="ECO:0007669"/>
    <property type="project" value="InterPro"/>
</dbReference>
<comment type="catalytic activity">
    <reaction evidence="1">
        <text>Hydrolyzes the link between N-acetylmuramoyl residues and L-amino acid residues in certain cell-wall glycopeptides.</text>
        <dbReference type="EC" id="3.5.1.28"/>
    </reaction>
</comment>
<dbReference type="Gene3D" id="3.40.80.10">
    <property type="entry name" value="Peptidoglycan recognition protein-like"/>
    <property type="match status" value="1"/>
</dbReference>
<proteinExistence type="inferred from homology"/>
<dbReference type="SMART" id="SM00644">
    <property type="entry name" value="Ami_2"/>
    <property type="match status" value="1"/>
</dbReference>
<accession>A0A6B2QYQ1</accession>
<dbReference type="CDD" id="cd06583">
    <property type="entry name" value="PGRP"/>
    <property type="match status" value="1"/>
</dbReference>
<feature type="domain" description="N-acetylmuramoyl-L-alanine amidase" evidence="6">
    <location>
        <begin position="30"/>
        <end position="171"/>
    </location>
</feature>
<dbReference type="InterPro" id="IPR036365">
    <property type="entry name" value="PGBD-like_sf"/>
</dbReference>
<keyword evidence="4" id="KW-0378">Hydrolase</keyword>
<dbReference type="EC" id="3.5.1.28" evidence="3"/>
<dbReference type="FunFam" id="3.40.80.10:FF:000003">
    <property type="entry name" value="N-acetylmuramoyl-L-alanine amidase"/>
    <property type="match status" value="1"/>
</dbReference>
<evidence type="ECO:0000259" key="6">
    <source>
        <dbReference type="SMART" id="SM00644"/>
    </source>
</evidence>
<name>A0A6B2QYQ1_9BURK</name>
<evidence type="ECO:0000313" key="7">
    <source>
        <dbReference type="EMBL" id="NDY83122.1"/>
    </source>
</evidence>
<dbReference type="Gene3D" id="1.10.101.10">
    <property type="entry name" value="PGBD-like superfamily/PGBD"/>
    <property type="match status" value="1"/>
</dbReference>
<dbReference type="InterPro" id="IPR051206">
    <property type="entry name" value="NAMLAA_amidase_2"/>
</dbReference>
<dbReference type="GO" id="GO:0009254">
    <property type="term" value="P:peptidoglycan turnover"/>
    <property type="evidence" value="ECO:0007669"/>
    <property type="project" value="TreeGrafter"/>
</dbReference>
<evidence type="ECO:0000256" key="3">
    <source>
        <dbReference type="ARBA" id="ARBA00011901"/>
    </source>
</evidence>
<dbReference type="GO" id="GO:0008745">
    <property type="term" value="F:N-acetylmuramoyl-L-alanine amidase activity"/>
    <property type="evidence" value="ECO:0007669"/>
    <property type="project" value="UniProtKB-EC"/>
</dbReference>
<dbReference type="PANTHER" id="PTHR30417:SF1">
    <property type="entry name" value="N-ACETYLMURAMOYL-L-ALANINE AMIDASE AMID"/>
    <property type="match status" value="1"/>
</dbReference>
<dbReference type="Pfam" id="PF01510">
    <property type="entry name" value="Amidase_2"/>
    <property type="match status" value="1"/>
</dbReference>
<dbReference type="AlphaFoldDB" id="A0A6B2QYQ1"/>
<dbReference type="EMBL" id="JAAGRN010000004">
    <property type="protein sequence ID" value="NDY83122.1"/>
    <property type="molecule type" value="Genomic_DNA"/>
</dbReference>
<dbReference type="GO" id="GO:0071555">
    <property type="term" value="P:cell wall organization"/>
    <property type="evidence" value="ECO:0007669"/>
    <property type="project" value="UniProtKB-KW"/>
</dbReference>
<dbReference type="InterPro" id="IPR002477">
    <property type="entry name" value="Peptidoglycan-bd-like"/>
</dbReference>
<dbReference type="Pfam" id="PF01471">
    <property type="entry name" value="PG_binding_1"/>
    <property type="match status" value="1"/>
</dbReference>
<comment type="caution">
    <text evidence="7">The sequence shown here is derived from an EMBL/GenBank/DDBJ whole genome shotgun (WGS) entry which is preliminary data.</text>
</comment>
<evidence type="ECO:0000256" key="2">
    <source>
        <dbReference type="ARBA" id="ARBA00007553"/>
    </source>
</evidence>
<organism evidence="7">
    <name type="scientific">Sheuella amnicola</name>
    <dbReference type="NCBI Taxonomy" id="2707330"/>
    <lineage>
        <taxon>Bacteria</taxon>
        <taxon>Pseudomonadati</taxon>
        <taxon>Pseudomonadota</taxon>
        <taxon>Betaproteobacteria</taxon>
        <taxon>Burkholderiales</taxon>
        <taxon>Alcaligenaceae</taxon>
        <taxon>Sheuella</taxon>
    </lineage>
</organism>
<evidence type="ECO:0000256" key="4">
    <source>
        <dbReference type="ARBA" id="ARBA00022801"/>
    </source>
</evidence>
<gene>
    <name evidence="7" type="ORF">G3I67_07750</name>
</gene>
<dbReference type="InterPro" id="IPR036505">
    <property type="entry name" value="Amidase/PGRP_sf"/>
</dbReference>
<dbReference type="SUPFAM" id="SSF55846">
    <property type="entry name" value="N-acetylmuramoyl-L-alanine amidase-like"/>
    <property type="match status" value="1"/>
</dbReference>
<dbReference type="PANTHER" id="PTHR30417">
    <property type="entry name" value="N-ACETYLMURAMOYL-L-ALANINE AMIDASE AMID"/>
    <property type="match status" value="1"/>
</dbReference>
<reference evidence="7" key="1">
    <citation type="submission" date="2020-02" db="EMBL/GenBank/DDBJ databases">
        <authorList>
            <person name="Chen W.-M."/>
        </authorList>
    </citation>
    <scope>NUCLEOTIDE SEQUENCE</scope>
    <source>
        <strain evidence="7">NBD-18</strain>
    </source>
</reference>
<sequence length="271" mass="30287">MILIQLRRFAFFLILAILAGCASRGPYELNDSMKSTGQNSRVEMIVLHYTASSKPTALMVLTNRDVSAHYLVTDDNPPVVYRLVDETRNAWHAGESSWYGRTYLNQRSIGIEIVHPGWERNNSGNMGAPYPANQINAVIALTKEIAKRHDIRPENIVGHSDVAPLRKQDPGPSFPWKQLAQAGLGRWYDESAATKYEADFNKKGLPDAKWWQGQLKRVGYQITETGIMDANTRHVIAAFQMHYRPDAVTGKPDAQTAGRLLALPTTGTSLR</sequence>
<dbReference type="InterPro" id="IPR002502">
    <property type="entry name" value="Amidase_domain"/>
</dbReference>
<evidence type="ECO:0000256" key="1">
    <source>
        <dbReference type="ARBA" id="ARBA00001561"/>
    </source>
</evidence>
<protein>
    <recommendedName>
        <fullName evidence="3">N-acetylmuramoyl-L-alanine amidase</fullName>
        <ecNumber evidence="3">3.5.1.28</ecNumber>
    </recommendedName>
</protein>
<dbReference type="InterPro" id="IPR036366">
    <property type="entry name" value="PGBDSf"/>
</dbReference>
<dbReference type="GO" id="GO:0019867">
    <property type="term" value="C:outer membrane"/>
    <property type="evidence" value="ECO:0007669"/>
    <property type="project" value="TreeGrafter"/>
</dbReference>
<dbReference type="SUPFAM" id="SSF47090">
    <property type="entry name" value="PGBD-like"/>
    <property type="match status" value="1"/>
</dbReference>